<keyword evidence="1" id="KW-0472">Membrane</keyword>
<evidence type="ECO:0000256" key="1">
    <source>
        <dbReference type="SAM" id="Phobius"/>
    </source>
</evidence>
<name>A0A1B8RPR2_9CLOT</name>
<dbReference type="Proteomes" id="UP000092714">
    <property type="component" value="Unassembled WGS sequence"/>
</dbReference>
<dbReference type="Pfam" id="PF19124">
    <property type="entry name" value="DUF5808"/>
    <property type="match status" value="1"/>
</dbReference>
<organism evidence="4 5">
    <name type="scientific">Clostridium paraputrificum</name>
    <dbReference type="NCBI Taxonomy" id="29363"/>
    <lineage>
        <taxon>Bacteria</taxon>
        <taxon>Bacillati</taxon>
        <taxon>Bacillota</taxon>
        <taxon>Clostridia</taxon>
        <taxon>Eubacteriales</taxon>
        <taxon>Clostridiaceae</taxon>
        <taxon>Clostridium</taxon>
    </lineage>
</organism>
<feature type="transmembrane region" description="Helical" evidence="1">
    <location>
        <begin position="269"/>
        <end position="294"/>
    </location>
</feature>
<feature type="domain" description="DUF1648" evidence="2">
    <location>
        <begin position="149"/>
        <end position="185"/>
    </location>
</feature>
<dbReference type="InterPro" id="IPR012867">
    <property type="entry name" value="DUF1648"/>
</dbReference>
<feature type="transmembrane region" description="Helical" evidence="1">
    <location>
        <begin position="83"/>
        <end position="102"/>
    </location>
</feature>
<dbReference type="eggNOG" id="COG4194">
    <property type="taxonomic scope" value="Bacteria"/>
</dbReference>
<dbReference type="PANTHER" id="PTHR37810">
    <property type="entry name" value="IMMUNITY PROTEIN SDPI"/>
    <property type="match status" value="1"/>
</dbReference>
<accession>A0A1B8RPR2</accession>
<feature type="domain" description="DUF5808" evidence="3">
    <location>
        <begin position="327"/>
        <end position="352"/>
    </location>
</feature>
<comment type="caution">
    <text evidence="4">The sequence shown here is derived from an EMBL/GenBank/DDBJ whole genome shotgun (WGS) entry which is preliminary data.</text>
</comment>
<dbReference type="OrthoDB" id="9808690at2"/>
<protein>
    <recommendedName>
        <fullName evidence="6">DUF1648 domain-containing protein</fullName>
    </recommendedName>
</protein>
<dbReference type="PANTHER" id="PTHR37810:SF9">
    <property type="entry name" value="MEMBRANE PROTEIN"/>
    <property type="match status" value="1"/>
</dbReference>
<gene>
    <name evidence="4" type="ORF">CP373A1_09625</name>
</gene>
<keyword evidence="1" id="KW-1133">Transmembrane helix</keyword>
<sequence>MDLFIGYLTLVLVVGMLFFQGLFVEKFSNNGIIYGIRVPEEYKNLEAINYIKKRYRKRYLVTMTILCSILFSIIYIYDKAFLLSLGVIIFLVTNYTIYYFSWKEMKGLKRKFDFNSCGNNILVVDMNIKKKDIKTNEPLSVKYYWGYGIIILMTLLFTVVFYKDLPHTFPTHFNGKGMADSFAVKGTLKGYLGVLSLPLTQIGMTIMFIFLHRYTISSKKIINSGTAKGTLEQQNKFRRYAAVFLYVMGLDTIIMFFAMQIAILKGLEMKLIVGVFGTITTLIGIIGVVILIYIGQGGKNIKVKDEGEIIYRDDDRFYKIGLFYYNKQDPAIMIQKRVGIGYDLNYGNPISKILAIIVGIILIGTVICLFINDQSIIESFMK</sequence>
<keyword evidence="1" id="KW-0812">Transmembrane</keyword>
<dbReference type="Pfam" id="PF07853">
    <property type="entry name" value="DUF1648"/>
    <property type="match status" value="1"/>
</dbReference>
<dbReference type="GO" id="GO:0009636">
    <property type="term" value="P:response to toxic substance"/>
    <property type="evidence" value="ECO:0007669"/>
    <property type="project" value="TreeGrafter"/>
</dbReference>
<feature type="transmembrane region" description="Helical" evidence="1">
    <location>
        <begin position="6"/>
        <end position="24"/>
    </location>
</feature>
<feature type="transmembrane region" description="Helical" evidence="1">
    <location>
        <begin position="353"/>
        <end position="372"/>
    </location>
</feature>
<feature type="transmembrane region" description="Helical" evidence="1">
    <location>
        <begin position="59"/>
        <end position="77"/>
    </location>
</feature>
<evidence type="ECO:0000313" key="5">
    <source>
        <dbReference type="Proteomes" id="UP000092714"/>
    </source>
</evidence>
<proteinExistence type="predicted"/>
<evidence type="ECO:0000259" key="3">
    <source>
        <dbReference type="Pfam" id="PF19124"/>
    </source>
</evidence>
<keyword evidence="5" id="KW-1185">Reference proteome</keyword>
<evidence type="ECO:0000313" key="4">
    <source>
        <dbReference type="EMBL" id="OBY10756.1"/>
    </source>
</evidence>
<dbReference type="RefSeq" id="WP_027096843.1">
    <property type="nucleotide sequence ID" value="NZ_JAQLHL010000001.1"/>
</dbReference>
<dbReference type="InterPro" id="IPR043831">
    <property type="entry name" value="DUF5808"/>
</dbReference>
<reference evidence="4 5" key="1">
    <citation type="submission" date="2016-06" db="EMBL/GenBank/DDBJ databases">
        <authorList>
            <person name="Kjaerup R.B."/>
            <person name="Dalgaard T.S."/>
            <person name="Juul-Madsen H.R."/>
        </authorList>
    </citation>
    <scope>NUCLEOTIDE SEQUENCE [LARGE SCALE GENOMIC DNA]</scope>
    <source>
        <strain evidence="4 5">373-A1</strain>
    </source>
</reference>
<dbReference type="EMBL" id="MAPZ01000019">
    <property type="protein sequence ID" value="OBY10756.1"/>
    <property type="molecule type" value="Genomic_DNA"/>
</dbReference>
<evidence type="ECO:0008006" key="6">
    <source>
        <dbReference type="Google" id="ProtNLM"/>
    </source>
</evidence>
<dbReference type="GeneID" id="42774681"/>
<feature type="transmembrane region" description="Helical" evidence="1">
    <location>
        <begin position="190"/>
        <end position="211"/>
    </location>
</feature>
<feature type="transmembrane region" description="Helical" evidence="1">
    <location>
        <begin position="144"/>
        <end position="162"/>
    </location>
</feature>
<feature type="transmembrane region" description="Helical" evidence="1">
    <location>
        <begin position="243"/>
        <end position="263"/>
    </location>
</feature>
<dbReference type="AlphaFoldDB" id="A0A1B8RPR2"/>
<evidence type="ECO:0000259" key="2">
    <source>
        <dbReference type="Pfam" id="PF07853"/>
    </source>
</evidence>